<organism evidence="2 3">
    <name type="scientific">Dichomitus squalens</name>
    <dbReference type="NCBI Taxonomy" id="114155"/>
    <lineage>
        <taxon>Eukaryota</taxon>
        <taxon>Fungi</taxon>
        <taxon>Dikarya</taxon>
        <taxon>Basidiomycota</taxon>
        <taxon>Agaricomycotina</taxon>
        <taxon>Agaricomycetes</taxon>
        <taxon>Polyporales</taxon>
        <taxon>Polyporaceae</taxon>
        <taxon>Dichomitus</taxon>
    </lineage>
</organism>
<feature type="signal peptide" evidence="1">
    <location>
        <begin position="1"/>
        <end position="26"/>
    </location>
</feature>
<evidence type="ECO:0000256" key="1">
    <source>
        <dbReference type="SAM" id="SignalP"/>
    </source>
</evidence>
<evidence type="ECO:0000313" key="3">
    <source>
        <dbReference type="Proteomes" id="UP000292082"/>
    </source>
</evidence>
<dbReference type="AlphaFoldDB" id="A0A4Q9PCK6"/>
<keyword evidence="3" id="KW-1185">Reference proteome</keyword>
<evidence type="ECO:0000313" key="2">
    <source>
        <dbReference type="EMBL" id="TBU52499.1"/>
    </source>
</evidence>
<proteinExistence type="predicted"/>
<dbReference type="EMBL" id="ML145248">
    <property type="protein sequence ID" value="TBU52499.1"/>
    <property type="molecule type" value="Genomic_DNA"/>
</dbReference>
<evidence type="ECO:0008006" key="4">
    <source>
        <dbReference type="Google" id="ProtNLM"/>
    </source>
</evidence>
<sequence length="86" mass="9672">MFVAAVTAWHCYILVILLENRRTGFGYATQNTARGPCRDHVLLKHSSTTGSEHQAEVYVQFLDMSVWCGHDHKVEDIVGARKPEDG</sequence>
<feature type="chain" id="PRO_5020768284" description="Secreted protein" evidence="1">
    <location>
        <begin position="27"/>
        <end position="86"/>
    </location>
</feature>
<protein>
    <recommendedName>
        <fullName evidence="4">Secreted protein</fullName>
    </recommendedName>
</protein>
<accession>A0A4Q9PCK6</accession>
<gene>
    <name evidence="2" type="ORF">BD310DRAFT_940126</name>
</gene>
<name>A0A4Q9PCK6_9APHY</name>
<keyword evidence="1" id="KW-0732">Signal</keyword>
<dbReference type="Proteomes" id="UP000292082">
    <property type="component" value="Unassembled WGS sequence"/>
</dbReference>
<reference evidence="2 3" key="1">
    <citation type="submission" date="2019-01" db="EMBL/GenBank/DDBJ databases">
        <title>Draft genome sequences of three monokaryotic isolates of the white-rot basidiomycete fungus Dichomitus squalens.</title>
        <authorList>
            <consortium name="DOE Joint Genome Institute"/>
            <person name="Lopez S.C."/>
            <person name="Andreopoulos B."/>
            <person name="Pangilinan J."/>
            <person name="Lipzen A."/>
            <person name="Riley R."/>
            <person name="Ahrendt S."/>
            <person name="Ng V."/>
            <person name="Barry K."/>
            <person name="Daum C."/>
            <person name="Grigoriev I.V."/>
            <person name="Hilden K.S."/>
            <person name="Makela M.R."/>
            <person name="de Vries R.P."/>
        </authorList>
    </citation>
    <scope>NUCLEOTIDE SEQUENCE [LARGE SCALE GENOMIC DNA]</scope>
    <source>
        <strain evidence="2 3">CBS 464.89</strain>
    </source>
</reference>